<dbReference type="STRING" id="1182541.W9Y0C8"/>
<evidence type="ECO:0000313" key="3">
    <source>
        <dbReference type="EMBL" id="EXJ86267.1"/>
    </source>
</evidence>
<evidence type="ECO:0000256" key="1">
    <source>
        <dbReference type="SAM" id="Coils"/>
    </source>
</evidence>
<name>W9Y0C8_9EURO</name>
<feature type="coiled-coil region" evidence="1">
    <location>
        <begin position="294"/>
        <end position="321"/>
    </location>
</feature>
<dbReference type="eggNOG" id="ENOG502QQEE">
    <property type="taxonomic scope" value="Eukaryota"/>
</dbReference>
<comment type="caution">
    <text evidence="3">The sequence shown here is derived from an EMBL/GenBank/DDBJ whole genome shotgun (WGS) entry which is preliminary data.</text>
</comment>
<sequence>MSSAFTIFTGIWPLKTWITRWRKPAEEEATGSCPAPSVRSKVYEKTHEAIAPGDAESDSASLTYQSIREPWVEISTPTGSQHDGRSLALKSKSGSDGAPARENGQVETCQCGAEDGRASTPNHDIPSHRGEPLLRRGEHDPYLSDMIPALERVRHTNHEATQLIFEWNSISAPLFKQMETVIQSLTGFMHGMAVMANTSGVPKDFAPRFAELRKDFEMMYREHFAAFETDRSRYTKTENDIIQTLYRSSRLLDGILSGDPGVSSFGQDSDISVKSSRVELEGELIEPSPGVERYSSQLGEVDTIRERLAELQAEIAQLSQEQISRAQFGLSLDDESLQFLEEGRMQEQVIFEELEYAVLVLDALERLLHEPEALQIPIDHPFDGEMEEAGLIDEIGGPAIPETVVAPWTTEQSWPFQLGLQTRTMKFSEHLSGPSSAPIHPANFINRWLLQRSCSMPRLLRLLVALIQKHRGVVDLQSAESVFIDIWFNDGSAADFARYRTFADQQSKLVSVGDSRLLQARTDAAGTAHVGSAPLLKMGPSVTAQDIIAQAIRTRDLSTS</sequence>
<keyword evidence="1" id="KW-0175">Coiled coil</keyword>
<proteinExistence type="predicted"/>
<dbReference type="EMBL" id="AMWN01000005">
    <property type="protein sequence ID" value="EXJ86267.1"/>
    <property type="molecule type" value="Genomic_DNA"/>
</dbReference>
<protein>
    <submittedName>
        <fullName evidence="3">Uncharacterized protein</fullName>
    </submittedName>
</protein>
<keyword evidence="4" id="KW-1185">Reference proteome</keyword>
<dbReference type="OrthoDB" id="3553547at2759"/>
<gene>
    <name evidence="3" type="ORF">A1O1_06637</name>
</gene>
<reference evidence="3 4" key="1">
    <citation type="submission" date="2013-03" db="EMBL/GenBank/DDBJ databases">
        <title>The Genome Sequence of Capronia coronata CBS 617.96.</title>
        <authorList>
            <consortium name="The Broad Institute Genomics Platform"/>
            <person name="Cuomo C."/>
            <person name="de Hoog S."/>
            <person name="Gorbushina A."/>
            <person name="Walker B."/>
            <person name="Young S.K."/>
            <person name="Zeng Q."/>
            <person name="Gargeya S."/>
            <person name="Fitzgerald M."/>
            <person name="Haas B."/>
            <person name="Abouelleil A."/>
            <person name="Allen A.W."/>
            <person name="Alvarado L."/>
            <person name="Arachchi H.M."/>
            <person name="Berlin A.M."/>
            <person name="Chapman S.B."/>
            <person name="Gainer-Dewar J."/>
            <person name="Goldberg J."/>
            <person name="Griggs A."/>
            <person name="Gujja S."/>
            <person name="Hansen M."/>
            <person name="Howarth C."/>
            <person name="Imamovic A."/>
            <person name="Ireland A."/>
            <person name="Larimer J."/>
            <person name="McCowan C."/>
            <person name="Murphy C."/>
            <person name="Pearson M."/>
            <person name="Poon T.W."/>
            <person name="Priest M."/>
            <person name="Roberts A."/>
            <person name="Saif S."/>
            <person name="Shea T."/>
            <person name="Sisk P."/>
            <person name="Sykes S."/>
            <person name="Wortman J."/>
            <person name="Nusbaum C."/>
            <person name="Birren B."/>
        </authorList>
    </citation>
    <scope>NUCLEOTIDE SEQUENCE [LARGE SCALE GENOMIC DNA]</scope>
    <source>
        <strain evidence="3 4">CBS 617.96</strain>
    </source>
</reference>
<feature type="compositionally biased region" description="Basic and acidic residues" evidence="2">
    <location>
        <begin position="125"/>
        <end position="134"/>
    </location>
</feature>
<dbReference type="AlphaFoldDB" id="W9Y0C8"/>
<dbReference type="HOGENOM" id="CLU_486582_0_0_1"/>
<organism evidence="3 4">
    <name type="scientific">Capronia coronata CBS 617.96</name>
    <dbReference type="NCBI Taxonomy" id="1182541"/>
    <lineage>
        <taxon>Eukaryota</taxon>
        <taxon>Fungi</taxon>
        <taxon>Dikarya</taxon>
        <taxon>Ascomycota</taxon>
        <taxon>Pezizomycotina</taxon>
        <taxon>Eurotiomycetes</taxon>
        <taxon>Chaetothyriomycetidae</taxon>
        <taxon>Chaetothyriales</taxon>
        <taxon>Herpotrichiellaceae</taxon>
        <taxon>Capronia</taxon>
    </lineage>
</organism>
<evidence type="ECO:0000313" key="4">
    <source>
        <dbReference type="Proteomes" id="UP000019484"/>
    </source>
</evidence>
<evidence type="ECO:0000256" key="2">
    <source>
        <dbReference type="SAM" id="MobiDB-lite"/>
    </source>
</evidence>
<dbReference type="RefSeq" id="XP_007725705.1">
    <property type="nucleotide sequence ID" value="XM_007727515.1"/>
</dbReference>
<feature type="region of interest" description="Disordered" evidence="2">
    <location>
        <begin position="73"/>
        <end position="134"/>
    </location>
</feature>
<accession>W9Y0C8</accession>
<dbReference type="Proteomes" id="UP000019484">
    <property type="component" value="Unassembled WGS sequence"/>
</dbReference>
<dbReference type="GeneID" id="19161504"/>